<keyword evidence="1" id="KW-1133">Transmembrane helix</keyword>
<accession>A0A1M7ZLT7</accession>
<reference evidence="2 3" key="1">
    <citation type="submission" date="2016-12" db="EMBL/GenBank/DDBJ databases">
        <authorList>
            <person name="Song W.-J."/>
            <person name="Kurnit D.M."/>
        </authorList>
    </citation>
    <scope>NUCLEOTIDE SEQUENCE [LARGE SCALE GENOMIC DNA]</scope>
    <source>
        <strain evidence="2 3">DSM 19599</strain>
    </source>
</reference>
<name>A0A1M7ZLT7_9HYPH</name>
<evidence type="ECO:0000313" key="3">
    <source>
        <dbReference type="Proteomes" id="UP000186406"/>
    </source>
</evidence>
<dbReference type="STRING" id="1123029.SAMN02745172_02488"/>
<dbReference type="OrthoDB" id="7595298at2"/>
<keyword evidence="3" id="KW-1185">Reference proteome</keyword>
<keyword evidence="1" id="KW-0472">Membrane</keyword>
<proteinExistence type="predicted"/>
<protein>
    <submittedName>
        <fullName evidence="2">Putative phage abortive infection protein</fullName>
    </submittedName>
</protein>
<keyword evidence="1" id="KW-0812">Transmembrane</keyword>
<sequence>MKTPWALTALCVLAAATILLWWLWGNGVLPTLIFNKTGDNAQEMGAWGDFFGPISALFSGLSFAGVIFTLFYQISSFRKQEYASHRDRFEATFFQMIELLNKSRNEITIGPPVYQSTFRGYEAISNIVRIIKESDYINSFSFYMEDEDSSKLLLSFEFRSDVFDAYHTIIGPYFRIMYNILRIIYSDDVLREPDKIFYANLFRASLNADELALTALNGLMPESADLSKYIRHFHLLKYYPTDTGLGQTMREKRIYPPEAFAAREDGSETPRAWYHFNFCCRCRRKGS</sequence>
<dbReference type="AlphaFoldDB" id="A0A1M7ZLT7"/>
<dbReference type="EMBL" id="FRXO01000004">
    <property type="protein sequence ID" value="SHO65841.1"/>
    <property type="molecule type" value="Genomic_DNA"/>
</dbReference>
<feature type="transmembrane region" description="Helical" evidence="1">
    <location>
        <begin position="50"/>
        <end position="72"/>
    </location>
</feature>
<evidence type="ECO:0000313" key="2">
    <source>
        <dbReference type="EMBL" id="SHO65841.1"/>
    </source>
</evidence>
<dbReference type="Proteomes" id="UP000186406">
    <property type="component" value="Unassembled WGS sequence"/>
</dbReference>
<dbReference type="InterPro" id="IPR031709">
    <property type="entry name" value="PutAbiC"/>
</dbReference>
<gene>
    <name evidence="2" type="ORF">SAMN02745172_02488</name>
</gene>
<organism evidence="2 3">
    <name type="scientific">Pseudoxanthobacter soli DSM 19599</name>
    <dbReference type="NCBI Taxonomy" id="1123029"/>
    <lineage>
        <taxon>Bacteria</taxon>
        <taxon>Pseudomonadati</taxon>
        <taxon>Pseudomonadota</taxon>
        <taxon>Alphaproteobacteria</taxon>
        <taxon>Hyphomicrobiales</taxon>
        <taxon>Segnochrobactraceae</taxon>
        <taxon>Pseudoxanthobacter</taxon>
    </lineage>
</organism>
<feature type="transmembrane region" description="Helical" evidence="1">
    <location>
        <begin position="5"/>
        <end position="24"/>
    </location>
</feature>
<dbReference type="RefSeq" id="WP_084564563.1">
    <property type="nucleotide sequence ID" value="NZ_FRXO01000004.1"/>
</dbReference>
<evidence type="ECO:0000256" key="1">
    <source>
        <dbReference type="SAM" id="Phobius"/>
    </source>
</evidence>
<dbReference type="Pfam" id="PF16872">
    <property type="entry name" value="putAbiC"/>
    <property type="match status" value="1"/>
</dbReference>